<dbReference type="Pfam" id="PF00010">
    <property type="entry name" value="HLH"/>
    <property type="match status" value="1"/>
</dbReference>
<evidence type="ECO:0000256" key="2">
    <source>
        <dbReference type="ARBA" id="ARBA00023125"/>
    </source>
</evidence>
<dbReference type="PROSITE" id="PS50888">
    <property type="entry name" value="BHLH"/>
    <property type="match status" value="1"/>
</dbReference>
<reference evidence="6 7" key="1">
    <citation type="journal article" date="2019" name="Mol. Ecol. Resour.">
        <title>Chromosome-level genome assembly of Triplophysa tibetana, a fish adapted to the harsh high-altitude environment of the Tibetan Plateau.</title>
        <authorList>
            <person name="Yang X."/>
            <person name="Liu H."/>
            <person name="Ma Z."/>
            <person name="Zou Y."/>
            <person name="Zou M."/>
            <person name="Mao Y."/>
            <person name="Li X."/>
            <person name="Wang H."/>
            <person name="Chen T."/>
            <person name="Wang W."/>
            <person name="Yang R."/>
        </authorList>
    </citation>
    <scope>NUCLEOTIDE SEQUENCE [LARGE SCALE GENOMIC DNA]</scope>
    <source>
        <strain evidence="6">TTIB1903HZAU</strain>
        <tissue evidence="6">Muscle</tissue>
    </source>
</reference>
<dbReference type="SMART" id="SM00353">
    <property type="entry name" value="HLH"/>
    <property type="match status" value="1"/>
</dbReference>
<accession>A0A5A9NKZ0</accession>
<dbReference type="GO" id="GO:0032502">
    <property type="term" value="P:developmental process"/>
    <property type="evidence" value="ECO:0007669"/>
    <property type="project" value="TreeGrafter"/>
</dbReference>
<dbReference type="PANTHER" id="PTHR23349:SF63">
    <property type="entry name" value="FER3-LIKE PROTEIN"/>
    <property type="match status" value="1"/>
</dbReference>
<dbReference type="PANTHER" id="PTHR23349">
    <property type="entry name" value="BASIC HELIX-LOOP-HELIX TRANSCRIPTION FACTOR, TWIST"/>
    <property type="match status" value="1"/>
</dbReference>
<comment type="caution">
    <text evidence="6">The sequence shown here is derived from an EMBL/GenBank/DDBJ whole genome shotgun (WGS) entry which is preliminary data.</text>
</comment>
<dbReference type="GO" id="GO:0000981">
    <property type="term" value="F:DNA-binding transcription factor activity, RNA polymerase II-specific"/>
    <property type="evidence" value="ECO:0007669"/>
    <property type="project" value="TreeGrafter"/>
</dbReference>
<dbReference type="CDD" id="cd11415">
    <property type="entry name" value="bHLH_TS_FERD3L_NATO3"/>
    <property type="match status" value="1"/>
</dbReference>
<feature type="domain" description="BHLH" evidence="5">
    <location>
        <begin position="167"/>
        <end position="219"/>
    </location>
</feature>
<evidence type="ECO:0000313" key="6">
    <source>
        <dbReference type="EMBL" id="KAA0709945.1"/>
    </source>
</evidence>
<keyword evidence="4" id="KW-0539">Nucleus</keyword>
<keyword evidence="7" id="KW-1185">Reference proteome</keyword>
<name>A0A5A9NKZ0_9TELE</name>
<dbReference type="GO" id="GO:0000977">
    <property type="term" value="F:RNA polymerase II transcription regulatory region sequence-specific DNA binding"/>
    <property type="evidence" value="ECO:0007669"/>
    <property type="project" value="TreeGrafter"/>
</dbReference>
<dbReference type="EMBL" id="SOYY01000016">
    <property type="protein sequence ID" value="KAA0709945.1"/>
    <property type="molecule type" value="Genomic_DNA"/>
</dbReference>
<keyword evidence="1" id="KW-0805">Transcription regulation</keyword>
<keyword evidence="3" id="KW-0804">Transcription</keyword>
<dbReference type="InterPro" id="IPR011598">
    <property type="entry name" value="bHLH_dom"/>
</dbReference>
<dbReference type="InterPro" id="IPR050283">
    <property type="entry name" value="E-box_TF_Regulators"/>
</dbReference>
<dbReference type="FunFam" id="4.10.280.10:FF:000035">
    <property type="entry name" value="Pancreas-specific transcription factor 1a"/>
    <property type="match status" value="1"/>
</dbReference>
<dbReference type="Gene3D" id="4.10.280.10">
    <property type="entry name" value="Helix-loop-helix DNA-binding domain"/>
    <property type="match status" value="1"/>
</dbReference>
<gene>
    <name evidence="6" type="ORF">E1301_Tti020269</name>
</gene>
<evidence type="ECO:0000256" key="3">
    <source>
        <dbReference type="ARBA" id="ARBA00023163"/>
    </source>
</evidence>
<dbReference type="GO" id="GO:0046983">
    <property type="term" value="F:protein dimerization activity"/>
    <property type="evidence" value="ECO:0007669"/>
    <property type="project" value="InterPro"/>
</dbReference>
<keyword evidence="2" id="KW-0238">DNA-binding</keyword>
<dbReference type="InterPro" id="IPR036638">
    <property type="entry name" value="HLH_DNA-bd_sf"/>
</dbReference>
<organism evidence="6 7">
    <name type="scientific">Triplophysa tibetana</name>
    <dbReference type="NCBI Taxonomy" id="1572043"/>
    <lineage>
        <taxon>Eukaryota</taxon>
        <taxon>Metazoa</taxon>
        <taxon>Chordata</taxon>
        <taxon>Craniata</taxon>
        <taxon>Vertebrata</taxon>
        <taxon>Euteleostomi</taxon>
        <taxon>Actinopterygii</taxon>
        <taxon>Neopterygii</taxon>
        <taxon>Teleostei</taxon>
        <taxon>Ostariophysi</taxon>
        <taxon>Cypriniformes</taxon>
        <taxon>Nemacheilidae</taxon>
        <taxon>Triplophysa</taxon>
    </lineage>
</organism>
<dbReference type="Proteomes" id="UP000324632">
    <property type="component" value="Chromosome 16"/>
</dbReference>
<protein>
    <submittedName>
        <fullName evidence="6">Fer3-like protein</fullName>
    </submittedName>
</protein>
<evidence type="ECO:0000256" key="1">
    <source>
        <dbReference type="ARBA" id="ARBA00023015"/>
    </source>
</evidence>
<dbReference type="AlphaFoldDB" id="A0A5A9NKZ0"/>
<dbReference type="SUPFAM" id="SSF47459">
    <property type="entry name" value="HLH, helix-loop-helix DNA-binding domain"/>
    <property type="match status" value="1"/>
</dbReference>
<evidence type="ECO:0000256" key="4">
    <source>
        <dbReference type="ARBA" id="ARBA00023242"/>
    </source>
</evidence>
<evidence type="ECO:0000313" key="7">
    <source>
        <dbReference type="Proteomes" id="UP000324632"/>
    </source>
</evidence>
<evidence type="ECO:0000259" key="5">
    <source>
        <dbReference type="PROSITE" id="PS50888"/>
    </source>
</evidence>
<sequence length="226" mass="25455">MMMESALTSQIERDAKLSGLETNRMISGERFNWSSKRRHVKTARALICYELLVNISGLSHGSSRGSFLDVLAKSMDAQTSFLCPEMFALVSEASFIDTQNKSILAPKETHGAPGSYRSAECNGRYQDLTSVHAVDISSARFCALSSTSTSPPEISGKPKRKRVISSVQRQAANIRERKRMFSLNEAFDLLRRKVPTFAYEKRLSRIETLRLAMVYIDFMKEILNND</sequence>
<proteinExistence type="predicted"/>